<dbReference type="PROSITE" id="PS50018">
    <property type="entry name" value="RAS_GTPASE_ACTIV_2"/>
    <property type="match status" value="1"/>
</dbReference>
<proteinExistence type="predicted"/>
<sequence>MYKETSKIKLKKGYKNFTILINESLEQFKYIFKTIPLRINYLLQIINNEVNKKFNNEGYKIISRIIIKNFICQALKNPKDYMNIYNNINIINNKEKIMLSFKHLNHIFNVIRIN</sequence>
<name>A0A1Y2CJH6_9FUNG</name>
<dbReference type="EMBL" id="MCOG01000105">
    <property type="protein sequence ID" value="ORY47168.1"/>
    <property type="molecule type" value="Genomic_DNA"/>
</dbReference>
<feature type="domain" description="Ras-GAP" evidence="1">
    <location>
        <begin position="1"/>
        <end position="109"/>
    </location>
</feature>
<dbReference type="SUPFAM" id="SSF48350">
    <property type="entry name" value="GTPase activation domain, GAP"/>
    <property type="match status" value="1"/>
</dbReference>
<organism evidence="2 3">
    <name type="scientific">Neocallimastix californiae</name>
    <dbReference type="NCBI Taxonomy" id="1754190"/>
    <lineage>
        <taxon>Eukaryota</taxon>
        <taxon>Fungi</taxon>
        <taxon>Fungi incertae sedis</taxon>
        <taxon>Chytridiomycota</taxon>
        <taxon>Chytridiomycota incertae sedis</taxon>
        <taxon>Neocallimastigomycetes</taxon>
        <taxon>Neocallimastigales</taxon>
        <taxon>Neocallimastigaceae</taxon>
        <taxon>Neocallimastix</taxon>
    </lineage>
</organism>
<dbReference type="Gene3D" id="1.10.506.10">
    <property type="entry name" value="GTPase Activation - p120gap, domain 1"/>
    <property type="match status" value="1"/>
</dbReference>
<gene>
    <name evidence="2" type="ORF">LY90DRAFT_509130</name>
</gene>
<dbReference type="STRING" id="1754190.A0A1Y2CJH6"/>
<dbReference type="AlphaFoldDB" id="A0A1Y2CJH6"/>
<dbReference type="InterPro" id="IPR001936">
    <property type="entry name" value="RasGAP_dom"/>
</dbReference>
<comment type="caution">
    <text evidence="2">The sequence shown here is derived from an EMBL/GenBank/DDBJ whole genome shotgun (WGS) entry which is preliminary data.</text>
</comment>
<evidence type="ECO:0000313" key="2">
    <source>
        <dbReference type="EMBL" id="ORY47168.1"/>
    </source>
</evidence>
<dbReference type="Proteomes" id="UP000193920">
    <property type="component" value="Unassembled WGS sequence"/>
</dbReference>
<dbReference type="InterPro" id="IPR008936">
    <property type="entry name" value="Rho_GTPase_activation_prot"/>
</dbReference>
<accession>A0A1Y2CJH6</accession>
<reference evidence="2 3" key="1">
    <citation type="submission" date="2016-08" db="EMBL/GenBank/DDBJ databases">
        <title>A Parts List for Fungal Cellulosomes Revealed by Comparative Genomics.</title>
        <authorList>
            <consortium name="DOE Joint Genome Institute"/>
            <person name="Haitjema C.H."/>
            <person name="Gilmore S.P."/>
            <person name="Henske J.K."/>
            <person name="Solomon K.V."/>
            <person name="De Groot R."/>
            <person name="Kuo A."/>
            <person name="Mondo S.J."/>
            <person name="Salamov A.A."/>
            <person name="Labutti K."/>
            <person name="Zhao Z."/>
            <person name="Chiniquy J."/>
            <person name="Barry K."/>
            <person name="Brewer H.M."/>
            <person name="Purvine S.O."/>
            <person name="Wright A.T."/>
            <person name="Boxma B."/>
            <person name="Van Alen T."/>
            <person name="Hackstein J.H."/>
            <person name="Baker S.E."/>
            <person name="Grigoriev I.V."/>
            <person name="O'Malley M.A."/>
        </authorList>
    </citation>
    <scope>NUCLEOTIDE SEQUENCE [LARGE SCALE GENOMIC DNA]</scope>
    <source>
        <strain evidence="2 3">G1</strain>
    </source>
</reference>
<keyword evidence="3" id="KW-1185">Reference proteome</keyword>
<evidence type="ECO:0000259" key="1">
    <source>
        <dbReference type="PROSITE" id="PS50018"/>
    </source>
</evidence>
<protein>
    <recommendedName>
        <fullName evidence="1">Ras-GAP domain-containing protein</fullName>
    </recommendedName>
</protein>
<evidence type="ECO:0000313" key="3">
    <source>
        <dbReference type="Proteomes" id="UP000193920"/>
    </source>
</evidence>